<sequence>KDCGKEGGVAGAGGTGEGGMQRRGGGVGCRVPAFGHSARVCVGDAARTGILPPRFEGNFAAALSASASGALLALGEM</sequence>
<accession>A0ABN8ZJS5</accession>
<name>A0ABN8ZJS5_RANTA</name>
<evidence type="ECO:0000313" key="2">
    <source>
        <dbReference type="EMBL" id="CAI9174188.1"/>
    </source>
</evidence>
<organism evidence="2 3">
    <name type="scientific">Rangifer tarandus platyrhynchus</name>
    <name type="common">Svalbard reindeer</name>
    <dbReference type="NCBI Taxonomy" id="3082113"/>
    <lineage>
        <taxon>Eukaryota</taxon>
        <taxon>Metazoa</taxon>
        <taxon>Chordata</taxon>
        <taxon>Craniata</taxon>
        <taxon>Vertebrata</taxon>
        <taxon>Euteleostomi</taxon>
        <taxon>Mammalia</taxon>
        <taxon>Eutheria</taxon>
        <taxon>Laurasiatheria</taxon>
        <taxon>Artiodactyla</taxon>
        <taxon>Ruminantia</taxon>
        <taxon>Pecora</taxon>
        <taxon>Cervidae</taxon>
        <taxon>Odocoileinae</taxon>
        <taxon>Rangifer</taxon>
    </lineage>
</organism>
<dbReference type="Proteomes" id="UP001176941">
    <property type="component" value="Chromosome 4"/>
</dbReference>
<evidence type="ECO:0000313" key="3">
    <source>
        <dbReference type="Proteomes" id="UP001176941"/>
    </source>
</evidence>
<reference evidence="2" key="1">
    <citation type="submission" date="2023-04" db="EMBL/GenBank/DDBJ databases">
        <authorList>
            <consortium name="ELIXIR-Norway"/>
        </authorList>
    </citation>
    <scope>NUCLEOTIDE SEQUENCE [LARGE SCALE GENOMIC DNA]</scope>
</reference>
<dbReference type="EMBL" id="OX459940">
    <property type="protein sequence ID" value="CAI9174188.1"/>
    <property type="molecule type" value="Genomic_DNA"/>
</dbReference>
<evidence type="ECO:0000256" key="1">
    <source>
        <dbReference type="SAM" id="MobiDB-lite"/>
    </source>
</evidence>
<feature type="non-terminal residue" evidence="2">
    <location>
        <position position="77"/>
    </location>
</feature>
<gene>
    <name evidence="2" type="ORF">MRATA1EN1_LOCUS23150</name>
</gene>
<feature type="region of interest" description="Disordered" evidence="1">
    <location>
        <begin position="1"/>
        <end position="24"/>
    </location>
</feature>
<keyword evidence="3" id="KW-1185">Reference proteome</keyword>
<proteinExistence type="predicted"/>
<feature type="non-terminal residue" evidence="2">
    <location>
        <position position="1"/>
    </location>
</feature>
<protein>
    <submittedName>
        <fullName evidence="2">Uncharacterized protein</fullName>
    </submittedName>
</protein>